<gene>
    <name evidence="3" type="ORF">ABZ510_34650</name>
</gene>
<dbReference type="Proteomes" id="UP001550628">
    <property type="component" value="Unassembled WGS sequence"/>
</dbReference>
<organism evidence="3 4">
    <name type="scientific">Nocardia rhamnosiphila</name>
    <dbReference type="NCBI Taxonomy" id="426716"/>
    <lineage>
        <taxon>Bacteria</taxon>
        <taxon>Bacillati</taxon>
        <taxon>Actinomycetota</taxon>
        <taxon>Actinomycetes</taxon>
        <taxon>Mycobacteriales</taxon>
        <taxon>Nocardiaceae</taxon>
        <taxon>Nocardia</taxon>
    </lineage>
</organism>
<reference evidence="3 4" key="1">
    <citation type="submission" date="2024-06" db="EMBL/GenBank/DDBJ databases">
        <title>The Natural Products Discovery Center: Release of the First 8490 Sequenced Strains for Exploring Actinobacteria Biosynthetic Diversity.</title>
        <authorList>
            <person name="Kalkreuter E."/>
            <person name="Kautsar S.A."/>
            <person name="Yang D."/>
            <person name="Bader C.D."/>
            <person name="Teijaro C.N."/>
            <person name="Fluegel L."/>
            <person name="Davis C.M."/>
            <person name="Simpson J.R."/>
            <person name="Lauterbach L."/>
            <person name="Steele A.D."/>
            <person name="Gui C."/>
            <person name="Meng S."/>
            <person name="Li G."/>
            <person name="Viehrig K."/>
            <person name="Ye F."/>
            <person name="Su P."/>
            <person name="Kiefer A.F."/>
            <person name="Nichols A."/>
            <person name="Cepeda A.J."/>
            <person name="Yan W."/>
            <person name="Fan B."/>
            <person name="Jiang Y."/>
            <person name="Adhikari A."/>
            <person name="Zheng C.-J."/>
            <person name="Schuster L."/>
            <person name="Cowan T.M."/>
            <person name="Smanski M.J."/>
            <person name="Chevrette M.G."/>
            <person name="De Carvalho L.P.S."/>
            <person name="Shen B."/>
        </authorList>
    </citation>
    <scope>NUCLEOTIDE SEQUENCE [LARGE SCALE GENOMIC DNA]</scope>
    <source>
        <strain evidence="3 4">NPDC019708</strain>
    </source>
</reference>
<dbReference type="CDD" id="cd07987">
    <property type="entry name" value="LPLAT_MGAT-like"/>
    <property type="match status" value="1"/>
</dbReference>
<proteinExistence type="predicted"/>
<dbReference type="GO" id="GO:0016746">
    <property type="term" value="F:acyltransferase activity"/>
    <property type="evidence" value="ECO:0007669"/>
    <property type="project" value="UniProtKB-KW"/>
</dbReference>
<name>A0ABV2X1J8_9NOCA</name>
<feature type="compositionally biased region" description="Polar residues" evidence="1">
    <location>
        <begin position="24"/>
        <end position="39"/>
    </location>
</feature>
<protein>
    <submittedName>
        <fullName evidence="3">Lysophospholipid acyltransferase family protein</fullName>
    </submittedName>
</protein>
<dbReference type="InterPro" id="IPR002123">
    <property type="entry name" value="Plipid/glycerol_acylTrfase"/>
</dbReference>
<sequence>MNDVAKVIRLQDLATVPRPRPATRNWTGSADRSVTSLTDRLTPPTPAAPRSVTDLMRDALGRQIGRTAEFARRRLTGDYQVDEFGFDEHLLESVLLPALRPLADNWFRVQTSGMENVPEVGGALIVANHAGTVPIDGLMLQLAVHDHHPKQRALRLLAADLVFEMPMLGTLARKAGHTLACRPDAERLLSAGELTGVFPEGFKGVGKKYADRYKLQRFGRGGFVAAAVRAGVPIIPCSIVGSEEIYPKIADIKPLARLLGLPYFPVTPTFPHLGPLGAVPLPSKWYIEFGTPISTTEYQAEDADDPMLMFEVTDQVRETIQQTLYKLLVRRRNAFMG</sequence>
<dbReference type="EMBL" id="JBEYBF010000050">
    <property type="protein sequence ID" value="MEU1956978.1"/>
    <property type="molecule type" value="Genomic_DNA"/>
</dbReference>
<comment type="caution">
    <text evidence="3">The sequence shown here is derived from an EMBL/GenBank/DDBJ whole genome shotgun (WGS) entry which is preliminary data.</text>
</comment>
<keyword evidence="3" id="KW-0012">Acyltransferase</keyword>
<dbReference type="PANTHER" id="PTHR22753">
    <property type="entry name" value="TRANSMEMBRANE PROTEIN 68"/>
    <property type="match status" value="1"/>
</dbReference>
<evidence type="ECO:0000313" key="3">
    <source>
        <dbReference type="EMBL" id="MEU1956978.1"/>
    </source>
</evidence>
<evidence type="ECO:0000313" key="4">
    <source>
        <dbReference type="Proteomes" id="UP001550628"/>
    </source>
</evidence>
<evidence type="ECO:0000259" key="2">
    <source>
        <dbReference type="SMART" id="SM00563"/>
    </source>
</evidence>
<keyword evidence="3" id="KW-0808">Transferase</keyword>
<dbReference type="SUPFAM" id="SSF69593">
    <property type="entry name" value="Glycerol-3-phosphate (1)-acyltransferase"/>
    <property type="match status" value="1"/>
</dbReference>
<dbReference type="Pfam" id="PF01553">
    <property type="entry name" value="Acyltransferase"/>
    <property type="match status" value="1"/>
</dbReference>
<accession>A0ABV2X1J8</accession>
<feature type="domain" description="Phospholipid/glycerol acyltransferase" evidence="2">
    <location>
        <begin position="123"/>
        <end position="242"/>
    </location>
</feature>
<dbReference type="PANTHER" id="PTHR22753:SF14">
    <property type="entry name" value="MONOACYLGLYCEROL_DIACYLGLYCEROL O-ACYLTRANSFERASE"/>
    <property type="match status" value="1"/>
</dbReference>
<dbReference type="SMART" id="SM00563">
    <property type="entry name" value="PlsC"/>
    <property type="match status" value="1"/>
</dbReference>
<keyword evidence="4" id="KW-1185">Reference proteome</keyword>
<dbReference type="RefSeq" id="WP_030525586.1">
    <property type="nucleotide sequence ID" value="NZ_JBEXYG010000027.1"/>
</dbReference>
<dbReference type="GeneID" id="96248054"/>
<feature type="region of interest" description="Disordered" evidence="1">
    <location>
        <begin position="19"/>
        <end position="51"/>
    </location>
</feature>
<evidence type="ECO:0000256" key="1">
    <source>
        <dbReference type="SAM" id="MobiDB-lite"/>
    </source>
</evidence>